<dbReference type="PANTHER" id="PTHR45703">
    <property type="entry name" value="DYNEIN HEAVY CHAIN"/>
    <property type="match status" value="1"/>
</dbReference>
<dbReference type="EMBL" id="JBHFFA010000001">
    <property type="protein sequence ID" value="KAL2653917.1"/>
    <property type="molecule type" value="Genomic_DNA"/>
</dbReference>
<comment type="caution">
    <text evidence="2">The sequence shown here is derived from an EMBL/GenBank/DDBJ whole genome shotgun (WGS) entry which is preliminary data.</text>
</comment>
<proteinExistence type="predicted"/>
<evidence type="ECO:0000313" key="2">
    <source>
        <dbReference type="EMBL" id="KAL2653917.1"/>
    </source>
</evidence>
<feature type="region of interest" description="Disordered" evidence="1">
    <location>
        <begin position="1"/>
        <end position="40"/>
    </location>
</feature>
<reference evidence="2 3" key="1">
    <citation type="submission" date="2024-09" db="EMBL/GenBank/DDBJ databases">
        <title>Chromosome-scale assembly of Riccia fluitans.</title>
        <authorList>
            <person name="Paukszto L."/>
            <person name="Sawicki J."/>
            <person name="Karawczyk K."/>
            <person name="Piernik-Szablinska J."/>
            <person name="Szczecinska M."/>
            <person name="Mazdziarz M."/>
        </authorList>
    </citation>
    <scope>NUCLEOTIDE SEQUENCE [LARGE SCALE GENOMIC DNA]</scope>
    <source>
        <strain evidence="2">Rf_01</strain>
        <tissue evidence="2">Aerial parts of the thallus</tissue>
    </source>
</reference>
<evidence type="ECO:0000256" key="1">
    <source>
        <dbReference type="SAM" id="MobiDB-lite"/>
    </source>
</evidence>
<name>A0ABD1ZS84_9MARC</name>
<organism evidence="2 3">
    <name type="scientific">Riccia fluitans</name>
    <dbReference type="NCBI Taxonomy" id="41844"/>
    <lineage>
        <taxon>Eukaryota</taxon>
        <taxon>Viridiplantae</taxon>
        <taxon>Streptophyta</taxon>
        <taxon>Embryophyta</taxon>
        <taxon>Marchantiophyta</taxon>
        <taxon>Marchantiopsida</taxon>
        <taxon>Marchantiidae</taxon>
        <taxon>Marchantiales</taxon>
        <taxon>Ricciaceae</taxon>
        <taxon>Riccia</taxon>
    </lineage>
</organism>
<dbReference type="PANTHER" id="PTHR45703:SF28">
    <property type="entry name" value="DYNEINS HEAVY CHAIN"/>
    <property type="match status" value="1"/>
</dbReference>
<evidence type="ECO:0000313" key="3">
    <source>
        <dbReference type="Proteomes" id="UP001605036"/>
    </source>
</evidence>
<accession>A0ABD1ZS84</accession>
<gene>
    <name evidence="2" type="ORF">R1flu_022045</name>
</gene>
<sequence length="726" mass="83910">MATSVRPSQPKPRAKSRVNDDSVAEVDNAPKPDAPNITGVKRNSIEALLDDSDSILNPKVMVPYATKPGEVPRKVQIERKKRLYETVSIEELLRKEGLRPDDMDFDNKKLPLYLFDDTSFETRFPHQWVDKVERVPALAGVTSFEGKSVWKSCIVTDFLEDSNSYLVQWGDIGHTSWLPRIQVHFQAEDPFLFVKRVKVAQDARNKAEAQLKYNCYIKAMPVEDRTYMSPEQLERVKAKIYNTKFMKEKKIELTALLTEVNTDYGKVMNKLTFDDTLKCKPSSSDEFIVDMEVEFPPDETKSPIPRLGTVEVPQYDYEELASEFYFMSCLTRPEVIVATVKLRSECNKIPKMTLLSSHYIKSMRLDEFESMETQTAEQALLHLKESWLTLLRNIIRTSFKDAGKGWFNIKEASLEAYRASKMKRYLTMVRYIMEDALRYLVQETLERYTVFLEKQCGSPIVEIIDTDEVNYTWPQQDFSSMVKKPPLFALEIVTAEGGIFEYNTQIKNFEEVVVRALEFAVKCIQSIPQLEASIMENQFWSKVPNLSTPMLEEPIVQALKGRVQVAIRKAMTVARLYLDKYVEFEPLLKLDVPKYKVELIGKKLSLKDLLEEVRAHKAEQDNIDRRIPNSISFGAFQIICKKIRQFLLQKKQQLVDIVMQLIASTPKQLGQEKLKRFEELEKQLKVKTHNPEEVAAQRDFILTVPGKVIELKQETEQLEASHSQTE</sequence>
<protein>
    <submittedName>
        <fullName evidence="2">Uncharacterized protein</fullName>
    </submittedName>
</protein>
<dbReference type="AlphaFoldDB" id="A0ABD1ZS84"/>
<keyword evidence="3" id="KW-1185">Reference proteome</keyword>
<dbReference type="Proteomes" id="UP001605036">
    <property type="component" value="Unassembled WGS sequence"/>
</dbReference>
<dbReference type="InterPro" id="IPR026983">
    <property type="entry name" value="DHC"/>
</dbReference>